<dbReference type="GO" id="GO:0009279">
    <property type="term" value="C:cell outer membrane"/>
    <property type="evidence" value="ECO:0007669"/>
    <property type="project" value="TreeGrafter"/>
</dbReference>
<dbReference type="SUPFAM" id="SSF50685">
    <property type="entry name" value="Barwin-like endoglucanases"/>
    <property type="match status" value="1"/>
</dbReference>
<dbReference type="InterPro" id="IPR007730">
    <property type="entry name" value="SPOR-like_dom"/>
</dbReference>
<dbReference type="InterPro" id="IPR034718">
    <property type="entry name" value="RlpA"/>
</dbReference>
<evidence type="ECO:0000256" key="3">
    <source>
        <dbReference type="ARBA" id="ARBA00023316"/>
    </source>
</evidence>
<comment type="function">
    <text evidence="4">Lytic transglycosylase with a strong preference for naked glycan strands that lack stem peptides.</text>
</comment>
<dbReference type="InterPro" id="IPR009009">
    <property type="entry name" value="RlpA-like_DPBB"/>
</dbReference>
<dbReference type="InterPro" id="IPR036908">
    <property type="entry name" value="RlpA-like_sf"/>
</dbReference>
<dbReference type="Proteomes" id="UP000823631">
    <property type="component" value="Unassembled WGS sequence"/>
</dbReference>
<dbReference type="HAMAP" id="MF_02071">
    <property type="entry name" value="RlpA"/>
    <property type="match status" value="1"/>
</dbReference>
<evidence type="ECO:0000256" key="1">
    <source>
        <dbReference type="ARBA" id="ARBA00022729"/>
    </source>
</evidence>
<evidence type="ECO:0000256" key="5">
    <source>
        <dbReference type="RuleBase" id="RU003495"/>
    </source>
</evidence>
<name>A0A9D9DD06_9GAMM</name>
<comment type="caution">
    <text evidence="7">The sequence shown here is derived from an EMBL/GenBank/DDBJ whole genome shotgun (WGS) entry which is preliminary data.</text>
</comment>
<dbReference type="CDD" id="cd22268">
    <property type="entry name" value="DPBB_RlpA-like"/>
    <property type="match status" value="1"/>
</dbReference>
<keyword evidence="3 4" id="KW-0961">Cell wall biogenesis/degradation</keyword>
<proteinExistence type="inferred from homology"/>
<dbReference type="PANTHER" id="PTHR34183">
    <property type="entry name" value="ENDOLYTIC PEPTIDOGLYCAN TRANSGLYCOSYLASE RLPA"/>
    <property type="match status" value="1"/>
</dbReference>
<evidence type="ECO:0000313" key="7">
    <source>
        <dbReference type="EMBL" id="MBO8416279.1"/>
    </source>
</evidence>
<evidence type="ECO:0000313" key="8">
    <source>
        <dbReference type="Proteomes" id="UP000823631"/>
    </source>
</evidence>
<dbReference type="GO" id="GO:0042834">
    <property type="term" value="F:peptidoglycan binding"/>
    <property type="evidence" value="ECO:0007669"/>
    <property type="project" value="InterPro"/>
</dbReference>
<evidence type="ECO:0000256" key="2">
    <source>
        <dbReference type="ARBA" id="ARBA00023239"/>
    </source>
</evidence>
<feature type="domain" description="SPOR" evidence="6">
    <location>
        <begin position="296"/>
        <end position="370"/>
    </location>
</feature>
<dbReference type="GO" id="GO:0071555">
    <property type="term" value="P:cell wall organization"/>
    <property type="evidence" value="ECO:0007669"/>
    <property type="project" value="UniProtKB-KW"/>
</dbReference>
<dbReference type="Gene3D" id="3.30.70.1070">
    <property type="entry name" value="Sporulation related repeat"/>
    <property type="match status" value="1"/>
</dbReference>
<evidence type="ECO:0000256" key="4">
    <source>
        <dbReference type="HAMAP-Rule" id="MF_02071"/>
    </source>
</evidence>
<gene>
    <name evidence="4" type="primary">rlpA</name>
    <name evidence="7" type="ORF">IAB19_07875</name>
</gene>
<dbReference type="PANTHER" id="PTHR34183:SF1">
    <property type="entry name" value="ENDOLYTIC PEPTIDOGLYCAN TRANSGLYCOSYLASE RLPA"/>
    <property type="match status" value="1"/>
</dbReference>
<reference evidence="7" key="2">
    <citation type="journal article" date="2021" name="PeerJ">
        <title>Extensive microbial diversity within the chicken gut microbiome revealed by metagenomics and culture.</title>
        <authorList>
            <person name="Gilroy R."/>
            <person name="Ravi A."/>
            <person name="Getino M."/>
            <person name="Pursley I."/>
            <person name="Horton D.L."/>
            <person name="Alikhan N.F."/>
            <person name="Baker D."/>
            <person name="Gharbi K."/>
            <person name="Hall N."/>
            <person name="Watson M."/>
            <person name="Adriaenssens E.M."/>
            <person name="Foster-Nyarko E."/>
            <person name="Jarju S."/>
            <person name="Secka A."/>
            <person name="Antonio M."/>
            <person name="Oren A."/>
            <person name="Chaudhuri R.R."/>
            <person name="La Ragione R."/>
            <person name="Hildebrand F."/>
            <person name="Pallen M.J."/>
        </authorList>
    </citation>
    <scope>NUCLEOTIDE SEQUENCE</scope>
    <source>
        <strain evidence="7">17213</strain>
    </source>
</reference>
<dbReference type="AlphaFoldDB" id="A0A9D9DD06"/>
<sequence length="370" mass="38671">MLLITACSSDSAVYNATHGAIADDGATYGSGPDNTKPYPQSEPVNLNGVSGAQVKYEPLSRGGNKNYTVLGKNYQVWRDCNSYLEIGTASWYGPGFHGNKTSNGEVYDQKGYSAAHKNLPLPSYLKVTNLDNGKAVIVRVNDRGPFHGQRIIDLSEGAAKAIDMTGKGTATVKLEYIDVRQGNTIANLAHTVLSGQGIGSISSVDSRGDKIGDFIKELQSGNKPSAAATIAAGVAAVSIASDIADKAQTQNYSVSYAGSTALEDTSSVSSAAAYSSAQSVPAASGTAGISSSTAAGAAGATAYVQIFTTSDQKRAAKVQADYRSNTSYPIIVAAEEGLFRVRIGPVPESDLQRVLLDMKNQGFKDAFIKR</sequence>
<dbReference type="EC" id="4.2.2.-" evidence="4"/>
<evidence type="ECO:0000259" key="6">
    <source>
        <dbReference type="PROSITE" id="PS51724"/>
    </source>
</evidence>
<dbReference type="PROSITE" id="PS51724">
    <property type="entry name" value="SPOR"/>
    <property type="match status" value="1"/>
</dbReference>
<dbReference type="InterPro" id="IPR036680">
    <property type="entry name" value="SPOR-like_sf"/>
</dbReference>
<dbReference type="NCBIfam" id="TIGR00413">
    <property type="entry name" value="rlpA"/>
    <property type="match status" value="1"/>
</dbReference>
<comment type="similarity">
    <text evidence="4 5">Belongs to the RlpA family.</text>
</comment>
<dbReference type="InterPro" id="IPR012997">
    <property type="entry name" value="RplA"/>
</dbReference>
<dbReference type="Pfam" id="PF03330">
    <property type="entry name" value="DPBB_1"/>
    <property type="match status" value="1"/>
</dbReference>
<dbReference type="EMBL" id="JADINH010000166">
    <property type="protein sequence ID" value="MBO8416279.1"/>
    <property type="molecule type" value="Genomic_DNA"/>
</dbReference>
<dbReference type="GO" id="GO:0000270">
    <property type="term" value="P:peptidoglycan metabolic process"/>
    <property type="evidence" value="ECO:0007669"/>
    <property type="project" value="UniProtKB-UniRule"/>
</dbReference>
<reference evidence="7" key="1">
    <citation type="submission" date="2020-10" db="EMBL/GenBank/DDBJ databases">
        <authorList>
            <person name="Gilroy R."/>
        </authorList>
    </citation>
    <scope>NUCLEOTIDE SEQUENCE</scope>
    <source>
        <strain evidence="7">17213</strain>
    </source>
</reference>
<organism evidence="7 8">
    <name type="scientific">Candidatus Avisuccinivibrio stercorigallinarum</name>
    <dbReference type="NCBI Taxonomy" id="2840704"/>
    <lineage>
        <taxon>Bacteria</taxon>
        <taxon>Pseudomonadati</taxon>
        <taxon>Pseudomonadota</taxon>
        <taxon>Gammaproteobacteria</taxon>
        <taxon>Aeromonadales</taxon>
        <taxon>Succinivibrionaceae</taxon>
        <taxon>Succinivibrionaceae incertae sedis</taxon>
        <taxon>Candidatus Avisuccinivibrio</taxon>
    </lineage>
</organism>
<dbReference type="SUPFAM" id="SSF110997">
    <property type="entry name" value="Sporulation related repeat"/>
    <property type="match status" value="1"/>
</dbReference>
<dbReference type="Pfam" id="PF05036">
    <property type="entry name" value="SPOR"/>
    <property type="match status" value="1"/>
</dbReference>
<dbReference type="GO" id="GO:0008932">
    <property type="term" value="F:lytic endotransglycosylase activity"/>
    <property type="evidence" value="ECO:0007669"/>
    <property type="project" value="UniProtKB-UniRule"/>
</dbReference>
<protein>
    <recommendedName>
        <fullName evidence="4">Endolytic peptidoglycan transglycosylase RlpA</fullName>
        <ecNumber evidence="4">4.2.2.-</ecNumber>
    </recommendedName>
</protein>
<keyword evidence="2 4" id="KW-0456">Lyase</keyword>
<keyword evidence="1" id="KW-0732">Signal</keyword>
<dbReference type="Gene3D" id="2.40.40.10">
    <property type="entry name" value="RlpA-like domain"/>
    <property type="match status" value="1"/>
</dbReference>
<accession>A0A9D9DD06</accession>